<evidence type="ECO:0000313" key="4">
    <source>
        <dbReference type="Proteomes" id="UP000799537"/>
    </source>
</evidence>
<feature type="compositionally biased region" description="Low complexity" evidence="1">
    <location>
        <begin position="28"/>
        <end position="38"/>
    </location>
</feature>
<evidence type="ECO:0000256" key="1">
    <source>
        <dbReference type="SAM" id="MobiDB-lite"/>
    </source>
</evidence>
<reference evidence="3" key="1">
    <citation type="journal article" date="2020" name="Stud. Mycol.">
        <title>101 Dothideomycetes genomes: a test case for predicting lifestyles and emergence of pathogens.</title>
        <authorList>
            <person name="Haridas S."/>
            <person name="Albert R."/>
            <person name="Binder M."/>
            <person name="Bloem J."/>
            <person name="Labutti K."/>
            <person name="Salamov A."/>
            <person name="Andreopoulos B."/>
            <person name="Baker S."/>
            <person name="Barry K."/>
            <person name="Bills G."/>
            <person name="Bluhm B."/>
            <person name="Cannon C."/>
            <person name="Castanera R."/>
            <person name="Culley D."/>
            <person name="Daum C."/>
            <person name="Ezra D."/>
            <person name="Gonzalez J."/>
            <person name="Henrissat B."/>
            <person name="Kuo A."/>
            <person name="Liang C."/>
            <person name="Lipzen A."/>
            <person name="Lutzoni F."/>
            <person name="Magnuson J."/>
            <person name="Mondo S."/>
            <person name="Nolan M."/>
            <person name="Ohm R."/>
            <person name="Pangilinan J."/>
            <person name="Park H.-J."/>
            <person name="Ramirez L."/>
            <person name="Alfaro M."/>
            <person name="Sun H."/>
            <person name="Tritt A."/>
            <person name="Yoshinaga Y."/>
            <person name="Zwiers L.-H."/>
            <person name="Turgeon B."/>
            <person name="Goodwin S."/>
            <person name="Spatafora J."/>
            <person name="Crous P."/>
            <person name="Grigoriev I."/>
        </authorList>
    </citation>
    <scope>NUCLEOTIDE SEQUENCE</scope>
    <source>
        <strain evidence="3">ATCC 36951</strain>
    </source>
</reference>
<dbReference type="SUPFAM" id="SSF55486">
    <property type="entry name" value="Metalloproteases ('zincins'), catalytic domain"/>
    <property type="match status" value="1"/>
</dbReference>
<protein>
    <recommendedName>
        <fullName evidence="5">Peptidase M12A domain-containing protein</fullName>
    </recommendedName>
</protein>
<keyword evidence="2" id="KW-0732">Signal</keyword>
<sequence length="378" mass="40814">MAPIILLALLAILPLTNPCPTPFPLPSPLSNTTSPLHPRSYGLPAPHPNNPHPGPWPTTTPGTQPLRYCYATTTDYDSLNAIVFAAINLWKPALKPNSALEIVPDNGDPEGCICGAEGVTGDALNLRDYSGERVTVASVGWDPTVKGLESHSWHELRFARVDTPVDGQGKAGKVGERDVVRMAHEIGGYQFAFLGRLRSTDLGCVGHALGFEHEHQRPDAAKFIEFDCKVLMGYAQMKSNIAAGTANGFQSGDTIERACTDLPTALRLGWSEVTQRLPIIQPPNTLGAYVPSAAIDLSSIMMYGSFDSHMAGVDPNKFDDKGAGAVLKAFTEKKSKIPGKKAKREYSRVSMGGKWPPRYVSSVSEGDVTWVKAMYPKT</sequence>
<evidence type="ECO:0000256" key="2">
    <source>
        <dbReference type="SAM" id="SignalP"/>
    </source>
</evidence>
<name>A0A6A6CN69_ZASCE</name>
<organism evidence="3 4">
    <name type="scientific">Zasmidium cellare ATCC 36951</name>
    <dbReference type="NCBI Taxonomy" id="1080233"/>
    <lineage>
        <taxon>Eukaryota</taxon>
        <taxon>Fungi</taxon>
        <taxon>Dikarya</taxon>
        <taxon>Ascomycota</taxon>
        <taxon>Pezizomycotina</taxon>
        <taxon>Dothideomycetes</taxon>
        <taxon>Dothideomycetidae</taxon>
        <taxon>Mycosphaerellales</taxon>
        <taxon>Mycosphaerellaceae</taxon>
        <taxon>Zasmidium</taxon>
    </lineage>
</organism>
<dbReference type="GeneID" id="54565586"/>
<keyword evidence="4" id="KW-1185">Reference proteome</keyword>
<dbReference type="Gene3D" id="3.40.390.10">
    <property type="entry name" value="Collagenase (Catalytic Domain)"/>
    <property type="match status" value="1"/>
</dbReference>
<dbReference type="GO" id="GO:0008237">
    <property type="term" value="F:metallopeptidase activity"/>
    <property type="evidence" value="ECO:0007669"/>
    <property type="project" value="InterPro"/>
</dbReference>
<dbReference type="InterPro" id="IPR024079">
    <property type="entry name" value="MetalloPept_cat_dom_sf"/>
</dbReference>
<feature type="signal peptide" evidence="2">
    <location>
        <begin position="1"/>
        <end position="18"/>
    </location>
</feature>
<evidence type="ECO:0000313" key="3">
    <source>
        <dbReference type="EMBL" id="KAF2168585.1"/>
    </source>
</evidence>
<feature type="region of interest" description="Disordered" evidence="1">
    <location>
        <begin position="26"/>
        <end position="60"/>
    </location>
</feature>
<proteinExistence type="predicted"/>
<feature type="chain" id="PRO_5025340906" description="Peptidase M12A domain-containing protein" evidence="2">
    <location>
        <begin position="19"/>
        <end position="378"/>
    </location>
</feature>
<dbReference type="Proteomes" id="UP000799537">
    <property type="component" value="Unassembled WGS sequence"/>
</dbReference>
<feature type="compositionally biased region" description="Pro residues" evidence="1">
    <location>
        <begin position="45"/>
        <end position="58"/>
    </location>
</feature>
<dbReference type="OrthoDB" id="291007at2759"/>
<dbReference type="RefSeq" id="XP_033669474.1">
    <property type="nucleotide sequence ID" value="XM_033812314.1"/>
</dbReference>
<dbReference type="AlphaFoldDB" id="A0A6A6CN69"/>
<gene>
    <name evidence="3" type="ORF">M409DRAFT_53238</name>
</gene>
<evidence type="ECO:0008006" key="5">
    <source>
        <dbReference type="Google" id="ProtNLM"/>
    </source>
</evidence>
<accession>A0A6A6CN69</accession>
<dbReference type="EMBL" id="ML993590">
    <property type="protein sequence ID" value="KAF2168585.1"/>
    <property type="molecule type" value="Genomic_DNA"/>
</dbReference>